<dbReference type="RefSeq" id="XP_028477777.1">
    <property type="nucleotide sequence ID" value="XM_028621325.1"/>
</dbReference>
<dbReference type="Gene3D" id="3.40.1390.30">
    <property type="entry name" value="NIF3 (NGG1p interacting factor 3)-like"/>
    <property type="match status" value="1"/>
</dbReference>
<dbReference type="InterPro" id="IPR036069">
    <property type="entry name" value="DUF34/NIF3_sf"/>
</dbReference>
<comment type="caution">
    <text evidence="3">The sequence shown here is derived from an EMBL/GenBank/DDBJ whole genome shotgun (WGS) entry which is preliminary data.</text>
</comment>
<dbReference type="NCBIfam" id="TIGR00486">
    <property type="entry name" value="YbgI_SA1388"/>
    <property type="match status" value="1"/>
</dbReference>
<accession>A0A427XZR8</accession>
<evidence type="ECO:0000313" key="3">
    <source>
        <dbReference type="EMBL" id="RSH84329.1"/>
    </source>
</evidence>
<feature type="binding site" evidence="2">
    <location>
        <position position="112"/>
    </location>
    <ligand>
        <name>a divalent metal cation</name>
        <dbReference type="ChEBI" id="CHEBI:60240"/>
        <label>1</label>
    </ligand>
</feature>
<dbReference type="GO" id="GO:0005739">
    <property type="term" value="C:mitochondrion"/>
    <property type="evidence" value="ECO:0007669"/>
    <property type="project" value="TreeGrafter"/>
</dbReference>
<gene>
    <name evidence="3" type="ORF">EHS24_005847</name>
</gene>
<evidence type="ECO:0000256" key="2">
    <source>
        <dbReference type="PIRSR" id="PIRSR602678-1"/>
    </source>
</evidence>
<organism evidence="3 4">
    <name type="scientific">Apiotrichum porosum</name>
    <dbReference type="NCBI Taxonomy" id="105984"/>
    <lineage>
        <taxon>Eukaryota</taxon>
        <taxon>Fungi</taxon>
        <taxon>Dikarya</taxon>
        <taxon>Basidiomycota</taxon>
        <taxon>Agaricomycotina</taxon>
        <taxon>Tremellomycetes</taxon>
        <taxon>Trichosporonales</taxon>
        <taxon>Trichosporonaceae</taxon>
        <taxon>Apiotrichum</taxon>
    </lineage>
</organism>
<dbReference type="STRING" id="105984.A0A427XZR8"/>
<proteinExistence type="inferred from homology"/>
<dbReference type="FunFam" id="3.40.1390.30:FF:000001">
    <property type="entry name" value="GTP cyclohydrolase 1 type 2"/>
    <property type="match status" value="1"/>
</dbReference>
<keyword evidence="2" id="KW-0479">Metal-binding</keyword>
<reference evidence="3 4" key="1">
    <citation type="submission" date="2018-11" db="EMBL/GenBank/DDBJ databases">
        <title>Genome sequence of Apiotrichum porosum DSM 27194.</title>
        <authorList>
            <person name="Aliyu H."/>
            <person name="Gorte O."/>
            <person name="Ochsenreither K."/>
        </authorList>
    </citation>
    <scope>NUCLEOTIDE SEQUENCE [LARGE SCALE GENOMIC DNA]</scope>
    <source>
        <strain evidence="3 4">DSM 27194</strain>
    </source>
</reference>
<protein>
    <recommendedName>
        <fullName evidence="5">NGG1 interacting factor</fullName>
    </recommendedName>
</protein>
<dbReference type="PANTHER" id="PTHR13799">
    <property type="entry name" value="NGG1 INTERACTING FACTOR 3"/>
    <property type="match status" value="1"/>
</dbReference>
<keyword evidence="4" id="KW-1185">Reference proteome</keyword>
<feature type="binding site" evidence="2">
    <location>
        <position position="74"/>
    </location>
    <ligand>
        <name>a divalent metal cation</name>
        <dbReference type="ChEBI" id="CHEBI:60240"/>
        <label>1</label>
    </ligand>
</feature>
<dbReference type="Pfam" id="PF01784">
    <property type="entry name" value="DUF34_NIF3"/>
    <property type="match status" value="1"/>
</dbReference>
<dbReference type="SUPFAM" id="SSF102705">
    <property type="entry name" value="NIF3 (NGG1p interacting factor 3)-like"/>
    <property type="match status" value="1"/>
</dbReference>
<evidence type="ECO:0000313" key="4">
    <source>
        <dbReference type="Proteomes" id="UP000279236"/>
    </source>
</evidence>
<sequence>MAAARKAPIAVIKRAWERIAPLQLAETSWDNVGVLVEAPFPKEKKQVLLTIDLTAAVCAEALALPGCSVVIAYHPPIFKGLKSLTLSNPLQASLLKLAASGISVFAPHTSLDATPKGINTWLVEPFKDVTATSEVVDPTAQPPAGFEGAGMGRIVTLSRPLAVPDVVARVKKHLGVEYVQLATPDEETPITSIAVCAGSGGGVIGGTKADMLVTGEMSHHEVLAKVASGQSVILANHTNTERGYLSAVLQPWLEKELNTDDESGWEVLVSKKDADPLRTV</sequence>
<dbReference type="GeneID" id="39590390"/>
<evidence type="ECO:0008006" key="5">
    <source>
        <dbReference type="Google" id="ProtNLM"/>
    </source>
</evidence>
<name>A0A427XZR8_9TREE</name>
<dbReference type="GO" id="GO:0046872">
    <property type="term" value="F:metal ion binding"/>
    <property type="evidence" value="ECO:0007669"/>
    <property type="project" value="UniProtKB-KW"/>
</dbReference>
<feature type="binding site" evidence="2">
    <location>
        <position position="241"/>
    </location>
    <ligand>
        <name>a divalent metal cation</name>
        <dbReference type="ChEBI" id="CHEBI:60240"/>
        <label>1</label>
    </ligand>
</feature>
<dbReference type="EMBL" id="RSCE01000003">
    <property type="protein sequence ID" value="RSH84329.1"/>
    <property type="molecule type" value="Genomic_DNA"/>
</dbReference>
<dbReference type="OrthoDB" id="3345469at2759"/>
<feature type="binding site" evidence="2">
    <location>
        <position position="237"/>
    </location>
    <ligand>
        <name>a divalent metal cation</name>
        <dbReference type="ChEBI" id="CHEBI:60240"/>
        <label>1</label>
    </ligand>
</feature>
<dbReference type="PANTHER" id="PTHR13799:SF13">
    <property type="entry name" value="NIF3-LIKE PROTEIN 1"/>
    <property type="match status" value="1"/>
</dbReference>
<evidence type="ECO:0000256" key="1">
    <source>
        <dbReference type="ARBA" id="ARBA00006964"/>
    </source>
</evidence>
<dbReference type="InterPro" id="IPR002678">
    <property type="entry name" value="DUF34/NIF3"/>
</dbReference>
<dbReference type="AlphaFoldDB" id="A0A427XZR8"/>
<dbReference type="Proteomes" id="UP000279236">
    <property type="component" value="Unassembled WGS sequence"/>
</dbReference>
<comment type="similarity">
    <text evidence="1">Belongs to the GTP cyclohydrolase I type 2/NIF3 family.</text>
</comment>